<dbReference type="OrthoDB" id="2425929at2759"/>
<evidence type="ECO:0000256" key="8">
    <source>
        <dbReference type="ARBA" id="ARBA00023326"/>
    </source>
</evidence>
<dbReference type="GO" id="GO:0006032">
    <property type="term" value="P:chitin catabolic process"/>
    <property type="evidence" value="ECO:0007669"/>
    <property type="project" value="UniProtKB-KW"/>
</dbReference>
<protein>
    <recommendedName>
        <fullName evidence="2">chitinase</fullName>
        <ecNumber evidence="2">3.2.1.14</ecNumber>
    </recommendedName>
</protein>
<comment type="similarity">
    <text evidence="9">Belongs to the glycosyl hydrolase 18 family. Chitinase class III subfamily.</text>
</comment>
<dbReference type="EMBL" id="CH476619">
    <property type="protein sequence ID" value="EEP83023.1"/>
    <property type="molecule type" value="Genomic_DNA"/>
</dbReference>
<evidence type="ECO:0000256" key="5">
    <source>
        <dbReference type="ARBA" id="ARBA00023024"/>
    </source>
</evidence>
<dbReference type="RefSeq" id="XP_002583115.1">
    <property type="nucleotide sequence ID" value="XM_002583069.1"/>
</dbReference>
<dbReference type="STRING" id="336963.C4JXV0"/>
<dbReference type="eggNOG" id="KOG4701">
    <property type="taxonomic scope" value="Eukaryota"/>
</dbReference>
<evidence type="ECO:0000313" key="14">
    <source>
        <dbReference type="Proteomes" id="UP000002058"/>
    </source>
</evidence>
<keyword evidence="3" id="KW-0147">Chitin-binding</keyword>
<sequence length="304" mass="33234">MSFIWSVLLSLIALFSAADASLNTTSSNNLALYWGQNSYGEGSGDLAQKPLGYYCERDNCTTFPGTDLLNCPNIGADISKCQRKGKTVLLSIGGATYSEGGFRSEEAAIAGADMIWETFGPKKNGSTRPRPFGDAAIDGFDFDFEATVLNMAPFANRLRSLMAADRSKKYYLTATPQCPYPDWYNKEILEGNIFDAVFIQFYNNFCGLNAFQPGEEQQQSFNLNTWDNWARTVSKNKGVKVFVGAPANRSAAGSGYVDTARLAEIIEYSRSFSSFGGVMLWDASQAYANDKFISDVKAALNAAP</sequence>
<dbReference type="GO" id="GO:0008061">
    <property type="term" value="F:chitin binding"/>
    <property type="evidence" value="ECO:0007669"/>
    <property type="project" value="UniProtKB-KW"/>
</dbReference>
<dbReference type="VEuPathDB" id="FungiDB:UREG_07888"/>
<feature type="domain" description="GH18" evidence="12">
    <location>
        <begin position="28"/>
        <end position="303"/>
    </location>
</feature>
<dbReference type="CDD" id="cd02877">
    <property type="entry name" value="GH18_hevamine_XipI_class_III"/>
    <property type="match status" value="1"/>
</dbReference>
<dbReference type="PANTHER" id="PTHR45708:SF49">
    <property type="entry name" value="ENDOCHITINASE"/>
    <property type="match status" value="1"/>
</dbReference>
<accession>C4JXV0</accession>
<dbReference type="EC" id="3.2.1.14" evidence="2"/>
<feature type="signal peptide" evidence="11">
    <location>
        <begin position="1"/>
        <end position="20"/>
    </location>
</feature>
<dbReference type="Gene3D" id="3.20.20.80">
    <property type="entry name" value="Glycosidases"/>
    <property type="match status" value="1"/>
</dbReference>
<dbReference type="InParanoid" id="C4JXV0"/>
<keyword evidence="7 10" id="KW-0326">Glycosidase</keyword>
<dbReference type="Pfam" id="PF00704">
    <property type="entry name" value="Glyco_hydro_18"/>
    <property type="match status" value="1"/>
</dbReference>
<evidence type="ECO:0000256" key="4">
    <source>
        <dbReference type="ARBA" id="ARBA00022801"/>
    </source>
</evidence>
<dbReference type="KEGG" id="ure:UREG_07888"/>
<name>C4JXV0_UNCRE</name>
<dbReference type="OMA" id="CPQIGAD"/>
<keyword evidence="14" id="KW-1185">Reference proteome</keyword>
<dbReference type="InterPro" id="IPR017853">
    <property type="entry name" value="GH"/>
</dbReference>
<dbReference type="GeneID" id="8437808"/>
<evidence type="ECO:0000256" key="11">
    <source>
        <dbReference type="SAM" id="SignalP"/>
    </source>
</evidence>
<gene>
    <name evidence="13" type="ORF">UREG_07888</name>
</gene>
<evidence type="ECO:0000256" key="3">
    <source>
        <dbReference type="ARBA" id="ARBA00022669"/>
    </source>
</evidence>
<dbReference type="SUPFAM" id="SSF51445">
    <property type="entry name" value="(Trans)glycosidases"/>
    <property type="match status" value="1"/>
</dbReference>
<dbReference type="InterPro" id="IPR001223">
    <property type="entry name" value="Glyco_hydro18_cat"/>
</dbReference>
<dbReference type="InterPro" id="IPR050542">
    <property type="entry name" value="Glycosyl_Hydrlase18_Chitinase"/>
</dbReference>
<dbReference type="PROSITE" id="PS01095">
    <property type="entry name" value="GH18_1"/>
    <property type="match status" value="1"/>
</dbReference>
<reference evidence="14" key="1">
    <citation type="journal article" date="2009" name="Genome Res.">
        <title>Comparative genomic analyses of the human fungal pathogens Coccidioides and their relatives.</title>
        <authorList>
            <person name="Sharpton T.J."/>
            <person name="Stajich J.E."/>
            <person name="Rounsley S.D."/>
            <person name="Gardner M.J."/>
            <person name="Wortman J.R."/>
            <person name="Jordar V.S."/>
            <person name="Maiti R."/>
            <person name="Kodira C.D."/>
            <person name="Neafsey D.E."/>
            <person name="Zeng Q."/>
            <person name="Hung C.-Y."/>
            <person name="McMahan C."/>
            <person name="Muszewska A."/>
            <person name="Grynberg M."/>
            <person name="Mandel M.A."/>
            <person name="Kellner E.M."/>
            <person name="Barker B.M."/>
            <person name="Galgiani J.N."/>
            <person name="Orbach M.J."/>
            <person name="Kirkland T.N."/>
            <person name="Cole G.T."/>
            <person name="Henn M.R."/>
            <person name="Birren B.W."/>
            <person name="Taylor J.W."/>
        </authorList>
    </citation>
    <scope>NUCLEOTIDE SEQUENCE [LARGE SCALE GENOMIC DNA]</scope>
    <source>
        <strain evidence="14">UAMH 1704</strain>
    </source>
</reference>
<dbReference type="PANTHER" id="PTHR45708">
    <property type="entry name" value="ENDOCHITINASE"/>
    <property type="match status" value="1"/>
</dbReference>
<proteinExistence type="inferred from homology"/>
<keyword evidence="8" id="KW-0624">Polysaccharide degradation</keyword>
<evidence type="ECO:0000259" key="12">
    <source>
        <dbReference type="PROSITE" id="PS51910"/>
    </source>
</evidence>
<dbReference type="PROSITE" id="PS51910">
    <property type="entry name" value="GH18_2"/>
    <property type="match status" value="1"/>
</dbReference>
<feature type="chain" id="PRO_5002937967" description="chitinase" evidence="11">
    <location>
        <begin position="21"/>
        <end position="304"/>
    </location>
</feature>
<evidence type="ECO:0000256" key="2">
    <source>
        <dbReference type="ARBA" id="ARBA00012729"/>
    </source>
</evidence>
<keyword evidence="11" id="KW-0732">Signal</keyword>
<dbReference type="GO" id="GO:0000272">
    <property type="term" value="P:polysaccharide catabolic process"/>
    <property type="evidence" value="ECO:0007669"/>
    <property type="project" value="UniProtKB-KW"/>
</dbReference>
<dbReference type="HOGENOM" id="CLU_007818_1_0_1"/>
<keyword evidence="6" id="KW-0119">Carbohydrate metabolism</keyword>
<comment type="catalytic activity">
    <reaction evidence="1">
        <text>Random endo-hydrolysis of N-acetyl-beta-D-glucosaminide (1-&gt;4)-beta-linkages in chitin and chitodextrins.</text>
        <dbReference type="EC" id="3.2.1.14"/>
    </reaction>
</comment>
<evidence type="ECO:0000256" key="10">
    <source>
        <dbReference type="RuleBase" id="RU000489"/>
    </source>
</evidence>
<dbReference type="AlphaFoldDB" id="C4JXV0"/>
<evidence type="ECO:0000256" key="1">
    <source>
        <dbReference type="ARBA" id="ARBA00000822"/>
    </source>
</evidence>
<evidence type="ECO:0000313" key="13">
    <source>
        <dbReference type="EMBL" id="EEP83023.1"/>
    </source>
</evidence>
<keyword evidence="5" id="KW-0146">Chitin degradation</keyword>
<dbReference type="GO" id="GO:0008843">
    <property type="term" value="F:endochitinase activity"/>
    <property type="evidence" value="ECO:0007669"/>
    <property type="project" value="UniProtKB-EC"/>
</dbReference>
<evidence type="ECO:0000256" key="7">
    <source>
        <dbReference type="ARBA" id="ARBA00023295"/>
    </source>
</evidence>
<evidence type="ECO:0000256" key="6">
    <source>
        <dbReference type="ARBA" id="ARBA00023277"/>
    </source>
</evidence>
<evidence type="ECO:0000256" key="9">
    <source>
        <dbReference type="ARBA" id="ARBA00025727"/>
    </source>
</evidence>
<dbReference type="FunCoup" id="C4JXV0">
    <property type="interactions" value="139"/>
</dbReference>
<dbReference type="InterPro" id="IPR045321">
    <property type="entry name" value="Cts1-like"/>
</dbReference>
<dbReference type="Proteomes" id="UP000002058">
    <property type="component" value="Unassembled WGS sequence"/>
</dbReference>
<keyword evidence="4 10" id="KW-0378">Hydrolase</keyword>
<dbReference type="InterPro" id="IPR001579">
    <property type="entry name" value="Glyco_hydro_18_chit_AS"/>
</dbReference>
<dbReference type="GO" id="GO:0005576">
    <property type="term" value="C:extracellular region"/>
    <property type="evidence" value="ECO:0007669"/>
    <property type="project" value="TreeGrafter"/>
</dbReference>
<organism evidence="13 14">
    <name type="scientific">Uncinocarpus reesii (strain UAMH 1704)</name>
    <dbReference type="NCBI Taxonomy" id="336963"/>
    <lineage>
        <taxon>Eukaryota</taxon>
        <taxon>Fungi</taxon>
        <taxon>Dikarya</taxon>
        <taxon>Ascomycota</taxon>
        <taxon>Pezizomycotina</taxon>
        <taxon>Eurotiomycetes</taxon>
        <taxon>Eurotiomycetidae</taxon>
        <taxon>Onygenales</taxon>
        <taxon>Onygenaceae</taxon>
        <taxon>Uncinocarpus</taxon>
    </lineage>
</organism>